<feature type="domain" description="SLH" evidence="2">
    <location>
        <begin position="458"/>
        <end position="515"/>
    </location>
</feature>
<feature type="domain" description="SLH" evidence="2">
    <location>
        <begin position="331"/>
        <end position="389"/>
    </location>
</feature>
<proteinExistence type="predicted"/>
<reference evidence="3 4" key="1">
    <citation type="submission" date="2020-01" db="EMBL/GenBank/DDBJ databases">
        <title>Paenibacillus soybeanensis sp. nov. isolated from the nodules of soybean (Glycine max(L.) Merr).</title>
        <authorList>
            <person name="Wang H."/>
        </authorList>
    </citation>
    <scope>NUCLEOTIDE SEQUENCE [LARGE SCALE GENOMIC DNA]</scope>
    <source>
        <strain evidence="3 4">DSM 23054</strain>
    </source>
</reference>
<dbReference type="Pfam" id="PF00395">
    <property type="entry name" value="SLH"/>
    <property type="match status" value="3"/>
</dbReference>
<accession>A0A7X5BWT6</accession>
<feature type="domain" description="SLH" evidence="2">
    <location>
        <begin position="390"/>
        <end position="453"/>
    </location>
</feature>
<dbReference type="AlphaFoldDB" id="A0A7X5BWT6"/>
<keyword evidence="1" id="KW-0732">Signal</keyword>
<evidence type="ECO:0000313" key="4">
    <source>
        <dbReference type="Proteomes" id="UP000558113"/>
    </source>
</evidence>
<dbReference type="Proteomes" id="UP000558113">
    <property type="component" value="Unassembled WGS sequence"/>
</dbReference>
<gene>
    <name evidence="3" type="ORF">GT003_12255</name>
</gene>
<dbReference type="PANTHER" id="PTHR43308">
    <property type="entry name" value="OUTER MEMBRANE PROTEIN ALPHA-RELATED"/>
    <property type="match status" value="1"/>
</dbReference>
<feature type="chain" id="PRO_5031435114" description="SLH domain-containing protein" evidence="1">
    <location>
        <begin position="28"/>
        <end position="515"/>
    </location>
</feature>
<protein>
    <recommendedName>
        <fullName evidence="2">SLH domain-containing protein</fullName>
    </recommendedName>
</protein>
<feature type="signal peptide" evidence="1">
    <location>
        <begin position="1"/>
        <end position="27"/>
    </location>
</feature>
<sequence>MKRKAILLAALTLALAIPASVPSAAFAAESSATAAAGTLIDPVADAAAGGKVTIGGTTNASEVIVKVLNPDDTVLFFDIAAASGGRYEVTFTMPSDTTAGGTYRIIAGKGSDVSTRTFAAVSGSTGPSVPVDPGQPTTPTNPSVIQVKLGLSDVSAPVNGSATLDASKTKAAELDIRFPPAVGRTIGDSSLRILLPEGAVTLPQAVLSALADLAGSDAEASITLKVKTLTDSEAAALLNKAGTAASGLTPQGPVVQISLGIAFKDGTEKTLSTFAKPIQLQLQLPADADFRLAGIYYVADNGAVDYIGGTVKDRTISADVSHFSSYGVFAYTKAFSDVPASYWASGIIRELTAKHIVQGISADKFGPKANVTRAEFAAMLARALELKASSAAPFNDVKAGSWYAEDVAAAAENGIVTGTGNGKFEPGKAITREQMAIMIVRLYEKRSGGSAAGSSSDLAAFKDAKSISAWAKEDVQNAIHAGLMSGSGDGRFAPRDNAIRAEAAKVLYNLLFGVK</sequence>
<dbReference type="OrthoDB" id="2727970at2"/>
<comment type="caution">
    <text evidence="3">The sequence shown here is derived from an EMBL/GenBank/DDBJ whole genome shotgun (WGS) entry which is preliminary data.</text>
</comment>
<dbReference type="RefSeq" id="WP_161697939.1">
    <property type="nucleotide sequence ID" value="NZ_JAAAMU010000005.1"/>
</dbReference>
<evidence type="ECO:0000313" key="3">
    <source>
        <dbReference type="EMBL" id="NBC69768.1"/>
    </source>
</evidence>
<dbReference type="InterPro" id="IPR001119">
    <property type="entry name" value="SLH_dom"/>
</dbReference>
<evidence type="ECO:0000256" key="1">
    <source>
        <dbReference type="SAM" id="SignalP"/>
    </source>
</evidence>
<dbReference type="PANTHER" id="PTHR43308:SF5">
    <property type="entry name" value="S-LAYER PROTEIN _ PEPTIDOGLYCAN ENDO-BETA-N-ACETYLGLUCOSAMINIDASE"/>
    <property type="match status" value="1"/>
</dbReference>
<dbReference type="PROSITE" id="PS51272">
    <property type="entry name" value="SLH"/>
    <property type="match status" value="3"/>
</dbReference>
<dbReference type="EMBL" id="JAAAMU010000005">
    <property type="protein sequence ID" value="NBC69768.1"/>
    <property type="molecule type" value="Genomic_DNA"/>
</dbReference>
<dbReference type="InterPro" id="IPR051465">
    <property type="entry name" value="Cell_Envelope_Struct_Comp"/>
</dbReference>
<organism evidence="3 4">
    <name type="scientific">Paenibacillus sacheonensis</name>
    <dbReference type="NCBI Taxonomy" id="742054"/>
    <lineage>
        <taxon>Bacteria</taxon>
        <taxon>Bacillati</taxon>
        <taxon>Bacillota</taxon>
        <taxon>Bacilli</taxon>
        <taxon>Bacillales</taxon>
        <taxon>Paenibacillaceae</taxon>
        <taxon>Paenibacillus</taxon>
    </lineage>
</organism>
<keyword evidence="4" id="KW-1185">Reference proteome</keyword>
<name>A0A7X5BWT6_9BACL</name>
<evidence type="ECO:0000259" key="2">
    <source>
        <dbReference type="PROSITE" id="PS51272"/>
    </source>
</evidence>